<feature type="domain" description="PIN-like" evidence="1">
    <location>
        <begin position="7"/>
        <end position="58"/>
    </location>
</feature>
<dbReference type="InterPro" id="IPR041494">
    <property type="entry name" value="PIN7"/>
</dbReference>
<organism evidence="2 3">
    <name type="scientific">Cognatilysobacter bugurensis</name>
    <dbReference type="NCBI Taxonomy" id="543356"/>
    <lineage>
        <taxon>Bacteria</taxon>
        <taxon>Pseudomonadati</taxon>
        <taxon>Pseudomonadota</taxon>
        <taxon>Gammaproteobacteria</taxon>
        <taxon>Lysobacterales</taxon>
        <taxon>Lysobacteraceae</taxon>
        <taxon>Cognatilysobacter</taxon>
    </lineage>
</organism>
<reference evidence="2" key="1">
    <citation type="journal article" date="2014" name="Int. J. Syst. Evol. Microbiol.">
        <title>Complete genome sequence of Corynebacterium casei LMG S-19264T (=DSM 44701T), isolated from a smear-ripened cheese.</title>
        <authorList>
            <consortium name="US DOE Joint Genome Institute (JGI-PGF)"/>
            <person name="Walter F."/>
            <person name="Albersmeier A."/>
            <person name="Kalinowski J."/>
            <person name="Ruckert C."/>
        </authorList>
    </citation>
    <scope>NUCLEOTIDE SEQUENCE</scope>
    <source>
        <strain evidence="2">KCTC 23077</strain>
    </source>
</reference>
<dbReference type="Pfam" id="PF18475">
    <property type="entry name" value="PIN7"/>
    <property type="match status" value="1"/>
</dbReference>
<reference evidence="2" key="2">
    <citation type="submission" date="2020-09" db="EMBL/GenBank/DDBJ databases">
        <authorList>
            <person name="Sun Q."/>
            <person name="Kim S."/>
        </authorList>
    </citation>
    <scope>NUCLEOTIDE SEQUENCE</scope>
    <source>
        <strain evidence="2">KCTC 23077</strain>
    </source>
</reference>
<evidence type="ECO:0000313" key="3">
    <source>
        <dbReference type="Proteomes" id="UP000646426"/>
    </source>
</evidence>
<name>A0A918SY78_9GAMM</name>
<evidence type="ECO:0000259" key="1">
    <source>
        <dbReference type="Pfam" id="PF18475"/>
    </source>
</evidence>
<sequence>MSKPYYLIDFENVQPKALDRLKPGEARIKVFLGQQQTKLMLDLVQTLQPFGADAEYVSKTGVRVVFLSMCGDTPL</sequence>
<comment type="caution">
    <text evidence="2">The sequence shown here is derived from an EMBL/GenBank/DDBJ whole genome shotgun (WGS) entry which is preliminary data.</text>
</comment>
<keyword evidence="3" id="KW-1185">Reference proteome</keyword>
<dbReference type="RefSeq" id="WP_189455046.1">
    <property type="nucleotide sequence ID" value="NZ_BMYD01000002.1"/>
</dbReference>
<accession>A0A918SY78</accession>
<dbReference type="EMBL" id="BMYD01000002">
    <property type="protein sequence ID" value="GHA78772.1"/>
    <property type="molecule type" value="Genomic_DNA"/>
</dbReference>
<dbReference type="Proteomes" id="UP000646426">
    <property type="component" value="Unassembled WGS sequence"/>
</dbReference>
<dbReference type="AlphaFoldDB" id="A0A918SY78"/>
<proteinExistence type="predicted"/>
<gene>
    <name evidence="2" type="ORF">GCM10007067_15210</name>
</gene>
<protein>
    <recommendedName>
        <fullName evidence="1">PIN-like domain-containing protein</fullName>
    </recommendedName>
</protein>
<evidence type="ECO:0000313" key="2">
    <source>
        <dbReference type="EMBL" id="GHA78772.1"/>
    </source>
</evidence>